<reference evidence="3" key="2">
    <citation type="submission" date="2020-05" db="UniProtKB">
        <authorList>
            <consortium name="EnsemblMetazoa"/>
        </authorList>
    </citation>
    <scope>IDENTIFICATION</scope>
    <source>
        <strain evidence="3">WRAIR2</strain>
    </source>
</reference>
<accession>A0A182N0Y3</accession>
<evidence type="ECO:0000256" key="1">
    <source>
        <dbReference type="ARBA" id="ARBA00022729"/>
    </source>
</evidence>
<dbReference type="Gene3D" id="3.20.20.80">
    <property type="entry name" value="Glycosidases"/>
    <property type="match status" value="1"/>
</dbReference>
<proteinExistence type="predicted"/>
<protein>
    <recommendedName>
        <fullName evidence="5">GH18 domain-containing protein</fullName>
    </recommendedName>
</protein>
<organism evidence="3 4">
    <name type="scientific">Anopheles dirus</name>
    <dbReference type="NCBI Taxonomy" id="7168"/>
    <lineage>
        <taxon>Eukaryota</taxon>
        <taxon>Metazoa</taxon>
        <taxon>Ecdysozoa</taxon>
        <taxon>Arthropoda</taxon>
        <taxon>Hexapoda</taxon>
        <taxon>Insecta</taxon>
        <taxon>Pterygota</taxon>
        <taxon>Neoptera</taxon>
        <taxon>Endopterygota</taxon>
        <taxon>Diptera</taxon>
        <taxon>Nematocera</taxon>
        <taxon>Culicoidea</taxon>
        <taxon>Culicidae</taxon>
        <taxon>Anophelinae</taxon>
        <taxon>Anopheles</taxon>
    </lineage>
</organism>
<dbReference type="SUPFAM" id="SSF51445">
    <property type="entry name" value="(Trans)glycosidases"/>
    <property type="match status" value="1"/>
</dbReference>
<dbReference type="InterPro" id="IPR017853">
    <property type="entry name" value="GH"/>
</dbReference>
<keyword evidence="1 2" id="KW-0732">Signal</keyword>
<dbReference type="VEuPathDB" id="VectorBase:ADIR001291"/>
<feature type="chain" id="PRO_5008129165" description="GH18 domain-containing protein" evidence="2">
    <location>
        <begin position="28"/>
        <end position="156"/>
    </location>
</feature>
<sequence>MKSLVRPARVTLLVAVTLSFGALVVQAVPPKTESRVCFAAVANYSQNTAIGLCSHAVLQTLRVGPSGTVGYVTTATTPQATVLSLLPTYCNRRLAYPYLQPYLAVVGAGTDATVAAMLSSATNRTNFVKALVSFVRSYPNCVGILIDFSGLNASQT</sequence>
<reference evidence="4" key="1">
    <citation type="submission" date="2013-03" db="EMBL/GenBank/DDBJ databases">
        <title>The Genome Sequence of Anopheles dirus WRAIR2.</title>
        <authorList>
            <consortium name="The Broad Institute Genomics Platform"/>
            <person name="Neafsey D.E."/>
            <person name="Walton C."/>
            <person name="Walker B."/>
            <person name="Young S.K."/>
            <person name="Zeng Q."/>
            <person name="Gargeya S."/>
            <person name="Fitzgerald M."/>
            <person name="Haas B."/>
            <person name="Abouelleil A."/>
            <person name="Allen A.W."/>
            <person name="Alvarado L."/>
            <person name="Arachchi H.M."/>
            <person name="Berlin A.M."/>
            <person name="Chapman S.B."/>
            <person name="Gainer-Dewar J."/>
            <person name="Goldberg J."/>
            <person name="Griggs A."/>
            <person name="Gujja S."/>
            <person name="Hansen M."/>
            <person name="Howarth C."/>
            <person name="Imamovic A."/>
            <person name="Ireland A."/>
            <person name="Larimer J."/>
            <person name="McCowan C."/>
            <person name="Murphy C."/>
            <person name="Pearson M."/>
            <person name="Poon T.W."/>
            <person name="Priest M."/>
            <person name="Roberts A."/>
            <person name="Saif S."/>
            <person name="Shea T."/>
            <person name="Sisk P."/>
            <person name="Sykes S."/>
            <person name="Wortman J."/>
            <person name="Nusbaum C."/>
            <person name="Birren B."/>
        </authorList>
    </citation>
    <scope>NUCLEOTIDE SEQUENCE [LARGE SCALE GENOMIC DNA]</scope>
    <source>
        <strain evidence="4">WRAIR2</strain>
    </source>
</reference>
<dbReference type="AlphaFoldDB" id="A0A182N0Y3"/>
<keyword evidence="4" id="KW-1185">Reference proteome</keyword>
<evidence type="ECO:0000313" key="3">
    <source>
        <dbReference type="EnsemblMetazoa" id="ADIR001291-PA"/>
    </source>
</evidence>
<evidence type="ECO:0000313" key="4">
    <source>
        <dbReference type="Proteomes" id="UP000075884"/>
    </source>
</evidence>
<dbReference type="EnsemblMetazoa" id="ADIR001291-RA">
    <property type="protein sequence ID" value="ADIR001291-PA"/>
    <property type="gene ID" value="ADIR001291"/>
</dbReference>
<evidence type="ECO:0008006" key="5">
    <source>
        <dbReference type="Google" id="ProtNLM"/>
    </source>
</evidence>
<feature type="signal peptide" evidence="2">
    <location>
        <begin position="1"/>
        <end position="27"/>
    </location>
</feature>
<name>A0A182N0Y3_9DIPT</name>
<dbReference type="Proteomes" id="UP000075884">
    <property type="component" value="Unassembled WGS sequence"/>
</dbReference>
<evidence type="ECO:0000256" key="2">
    <source>
        <dbReference type="SAM" id="SignalP"/>
    </source>
</evidence>